<feature type="region of interest" description="Disordered" evidence="3">
    <location>
        <begin position="1"/>
        <end position="30"/>
    </location>
</feature>
<dbReference type="PANTHER" id="PTHR11908:SF132">
    <property type="entry name" value="ALDEHYDE OXIDASE 1-RELATED"/>
    <property type="match status" value="1"/>
</dbReference>
<dbReference type="InterPro" id="IPR046867">
    <property type="entry name" value="AldOxase/xan_DH_MoCoBD2"/>
</dbReference>
<dbReference type="Pfam" id="PF20256">
    <property type="entry name" value="MoCoBD_2"/>
    <property type="match status" value="1"/>
</dbReference>
<reference evidence="5" key="2">
    <citation type="submission" date="2020-09" db="EMBL/GenBank/DDBJ databases">
        <authorList>
            <person name="Sun Q."/>
            <person name="Zhou Y."/>
        </authorList>
    </citation>
    <scope>NUCLEOTIDE SEQUENCE</scope>
    <source>
        <strain evidence="5">CGMCC 4.7430</strain>
    </source>
</reference>
<accession>A0A918E6Y7</accession>
<dbReference type="Gene3D" id="3.90.1170.50">
    <property type="entry name" value="Aldehyde oxidase/xanthine dehydrogenase, a/b hammerhead"/>
    <property type="match status" value="1"/>
</dbReference>
<dbReference type="RefSeq" id="WP_189140125.1">
    <property type="nucleotide sequence ID" value="NZ_BMNK01000006.1"/>
</dbReference>
<dbReference type="PANTHER" id="PTHR11908">
    <property type="entry name" value="XANTHINE DEHYDROGENASE"/>
    <property type="match status" value="1"/>
</dbReference>
<dbReference type="InterPro" id="IPR000674">
    <property type="entry name" value="Ald_Oxase/Xan_DH_a/b"/>
</dbReference>
<keyword evidence="6" id="KW-1185">Reference proteome</keyword>
<dbReference type="InterPro" id="IPR036856">
    <property type="entry name" value="Ald_Oxase/Xan_DH_a/b_sf"/>
</dbReference>
<evidence type="ECO:0000313" key="5">
    <source>
        <dbReference type="EMBL" id="GGP08359.1"/>
    </source>
</evidence>
<feature type="compositionally biased region" description="Basic and acidic residues" evidence="3">
    <location>
        <begin position="12"/>
        <end position="28"/>
    </location>
</feature>
<dbReference type="Pfam" id="PF02738">
    <property type="entry name" value="MoCoBD_1"/>
    <property type="match status" value="1"/>
</dbReference>
<dbReference type="SUPFAM" id="SSF54665">
    <property type="entry name" value="CO dehydrogenase molybdoprotein N-domain-like"/>
    <property type="match status" value="1"/>
</dbReference>
<feature type="domain" description="Aldehyde oxidase/xanthine dehydrogenase a/b hammerhead" evidence="4">
    <location>
        <begin position="33"/>
        <end position="149"/>
    </location>
</feature>
<dbReference type="Pfam" id="PF01315">
    <property type="entry name" value="Ald_Xan_dh_C"/>
    <property type="match status" value="1"/>
</dbReference>
<evidence type="ECO:0000256" key="2">
    <source>
        <dbReference type="ARBA" id="ARBA00023002"/>
    </source>
</evidence>
<gene>
    <name evidence="5" type="ORF">GCM10012278_39760</name>
</gene>
<dbReference type="SUPFAM" id="SSF56003">
    <property type="entry name" value="Molybdenum cofactor-binding domain"/>
    <property type="match status" value="1"/>
</dbReference>
<comment type="caution">
    <text evidence="5">The sequence shown here is derived from an EMBL/GenBank/DDBJ whole genome shotgun (WGS) entry which is preliminary data.</text>
</comment>
<dbReference type="InterPro" id="IPR016208">
    <property type="entry name" value="Ald_Oxase/xanthine_DH-like"/>
</dbReference>
<organism evidence="5 6">
    <name type="scientific">Nonomuraea glycinis</name>
    <dbReference type="NCBI Taxonomy" id="2047744"/>
    <lineage>
        <taxon>Bacteria</taxon>
        <taxon>Bacillati</taxon>
        <taxon>Actinomycetota</taxon>
        <taxon>Actinomycetes</taxon>
        <taxon>Streptosporangiales</taxon>
        <taxon>Streptosporangiaceae</taxon>
        <taxon>Nonomuraea</taxon>
    </lineage>
</organism>
<dbReference type="SMART" id="SM01008">
    <property type="entry name" value="Ald_Xan_dh_C"/>
    <property type="match status" value="1"/>
</dbReference>
<proteinExistence type="predicted"/>
<dbReference type="Proteomes" id="UP000660745">
    <property type="component" value="Unassembled WGS sequence"/>
</dbReference>
<dbReference type="InterPro" id="IPR037165">
    <property type="entry name" value="AldOxase/xan_DH_Mopterin-bd_sf"/>
</dbReference>
<sequence length="768" mass="81189">MTQTEVASPPRSEAKELSVGKPIDRVDGTAKTTGTARFSAEYPYPDLAHAALVHATVARGRITAIDTADASAVEGVLAVLTHENAPALKPALSPSPLNLSSMVSGTSLDYLNTDEVHWNGQPVAVVVAETLDAARHAALLVRVTYDQLPATVDFAAEEKNATPVKGDLISPGEEKKGDAEAALAAAPVSVDLRFTTPPYHHNAIEPHATTAAWDGDRLTVHDATQSIDWVRKHLALRFGVPVAGVRVIAPYVGGGFGGKGSVWAGTILAAMAARVTGRPVRMVLTRESIYHTVGGRTPSAQRVALGADADGRMTALIHTSVSRIGRIGGRPEPVTAASGHLYDAATILLQQNIVELDLLPNTFMRAPGESIGTFALEAAVDELAGELGLDPIELRMRNEPAKNPLDGKDFSNRMLREAYALGAEKFGWSRRTPQPGSMRDGRWLVGMGVASAYHPPVQLNANITVRLSVDGTVVVRCGFQEMGMGGATVQGQIAADALGVPLASVKVEYGDSELPIAPMAGGATQTASVATALLAACDKLKRSMLALARRSGESPLRGQRLDRLEARDGGLYQIGKPGVGEKYTDILGRAGRPSVDAAVGSDTGLGAVAGQVRFMTKFLRDRRRWVKAATGAHFCEVRVDPDTGEVRVSRWVGSFDVGTVINPKTASSQLRGGIVMGIGMAMSEQTLIDPRTGRIMNPSLSEYHVPVHADVPPIEIHYLNEPDPTMPLGLRGLGEVGITGVAAALANAVHHATGRRVRDLPITLDKLL</sequence>
<evidence type="ECO:0000256" key="3">
    <source>
        <dbReference type="SAM" id="MobiDB-lite"/>
    </source>
</evidence>
<dbReference type="EMBL" id="BMNK01000006">
    <property type="protein sequence ID" value="GGP08359.1"/>
    <property type="molecule type" value="Genomic_DNA"/>
</dbReference>
<reference evidence="5" key="1">
    <citation type="journal article" date="2014" name="Int. J. Syst. Evol. Microbiol.">
        <title>Complete genome sequence of Corynebacterium casei LMG S-19264T (=DSM 44701T), isolated from a smear-ripened cheese.</title>
        <authorList>
            <consortium name="US DOE Joint Genome Institute (JGI-PGF)"/>
            <person name="Walter F."/>
            <person name="Albersmeier A."/>
            <person name="Kalinowski J."/>
            <person name="Ruckert C."/>
        </authorList>
    </citation>
    <scope>NUCLEOTIDE SEQUENCE</scope>
    <source>
        <strain evidence="5">CGMCC 4.7430</strain>
    </source>
</reference>
<dbReference type="AlphaFoldDB" id="A0A918E6Y7"/>
<keyword evidence="1" id="KW-0500">Molybdenum</keyword>
<keyword evidence="2" id="KW-0560">Oxidoreductase</keyword>
<evidence type="ECO:0000313" key="6">
    <source>
        <dbReference type="Proteomes" id="UP000660745"/>
    </source>
</evidence>
<evidence type="ECO:0000256" key="1">
    <source>
        <dbReference type="ARBA" id="ARBA00022505"/>
    </source>
</evidence>
<evidence type="ECO:0000259" key="4">
    <source>
        <dbReference type="SMART" id="SM01008"/>
    </source>
</evidence>
<dbReference type="GO" id="GO:0005506">
    <property type="term" value="F:iron ion binding"/>
    <property type="evidence" value="ECO:0007669"/>
    <property type="project" value="InterPro"/>
</dbReference>
<protein>
    <submittedName>
        <fullName evidence="5">Carbon-monoxide dehydrogenase large subunit</fullName>
    </submittedName>
</protein>
<dbReference type="InterPro" id="IPR008274">
    <property type="entry name" value="AldOxase/xan_DH_MoCoBD1"/>
</dbReference>
<dbReference type="Gene3D" id="3.30.365.10">
    <property type="entry name" value="Aldehyde oxidase/xanthine dehydrogenase, molybdopterin binding domain"/>
    <property type="match status" value="4"/>
</dbReference>
<name>A0A918E6Y7_9ACTN</name>
<dbReference type="GO" id="GO:0016491">
    <property type="term" value="F:oxidoreductase activity"/>
    <property type="evidence" value="ECO:0007669"/>
    <property type="project" value="UniProtKB-KW"/>
</dbReference>